<evidence type="ECO:0000313" key="2">
    <source>
        <dbReference type="Proteomes" id="UP001345691"/>
    </source>
</evidence>
<accession>A0ABR0IVJ4</accession>
<evidence type="ECO:0000313" key="1">
    <source>
        <dbReference type="EMBL" id="KAK5048861.1"/>
    </source>
</evidence>
<gene>
    <name evidence="1" type="ORF">LTR69_011206</name>
</gene>
<comment type="caution">
    <text evidence="1">The sequence shown here is derived from an EMBL/GenBank/DDBJ whole genome shotgun (WGS) entry which is preliminary data.</text>
</comment>
<reference evidence="1 2" key="1">
    <citation type="submission" date="2023-08" db="EMBL/GenBank/DDBJ databases">
        <title>Black Yeasts Isolated from many extreme environments.</title>
        <authorList>
            <person name="Coleine C."/>
            <person name="Stajich J.E."/>
            <person name="Selbmann L."/>
        </authorList>
    </citation>
    <scope>NUCLEOTIDE SEQUENCE [LARGE SCALE GENOMIC DNA]</scope>
    <source>
        <strain evidence="1 2">CCFEE 6328</strain>
    </source>
</reference>
<dbReference type="Proteomes" id="UP001345691">
    <property type="component" value="Unassembled WGS sequence"/>
</dbReference>
<protein>
    <submittedName>
        <fullName evidence="1">Uncharacterized protein</fullName>
    </submittedName>
</protein>
<dbReference type="EMBL" id="JAVRRF010000049">
    <property type="protein sequence ID" value="KAK5048861.1"/>
    <property type="molecule type" value="Genomic_DNA"/>
</dbReference>
<keyword evidence="2" id="KW-1185">Reference proteome</keyword>
<organism evidence="1 2">
    <name type="scientific">Exophiala sideris</name>
    <dbReference type="NCBI Taxonomy" id="1016849"/>
    <lineage>
        <taxon>Eukaryota</taxon>
        <taxon>Fungi</taxon>
        <taxon>Dikarya</taxon>
        <taxon>Ascomycota</taxon>
        <taxon>Pezizomycotina</taxon>
        <taxon>Eurotiomycetes</taxon>
        <taxon>Chaetothyriomycetidae</taxon>
        <taxon>Chaetothyriales</taxon>
        <taxon>Herpotrichiellaceae</taxon>
        <taxon>Exophiala</taxon>
    </lineage>
</organism>
<name>A0ABR0IVJ4_9EURO</name>
<proteinExistence type="predicted"/>
<sequence length="110" mass="12668">MPPLDEPVDLLDEPVGPLDLANWDLRRFCQKRCHGHTHNAVVDFTETFPPWAPGRSLADSRRSLRMTEEMLAASKYAGEDTALERHKRKHVPCIWSHWCPICAMYVKTLV</sequence>